<feature type="transmembrane region" description="Helical" evidence="6">
    <location>
        <begin position="162"/>
        <end position="181"/>
    </location>
</feature>
<dbReference type="Gramene" id="Solyc12g019320.2.1">
    <property type="protein sequence ID" value="Solyc12g019320.2.1"/>
    <property type="gene ID" value="Solyc12g019320.2"/>
</dbReference>
<keyword evidence="8" id="KW-1185">Reference proteome</keyword>
<feature type="transmembrane region" description="Helical" evidence="6">
    <location>
        <begin position="47"/>
        <end position="72"/>
    </location>
</feature>
<dbReference type="InParanoid" id="A0A3Q7J6H4"/>
<reference evidence="7" key="1">
    <citation type="journal article" date="2012" name="Nature">
        <title>The tomato genome sequence provides insights into fleshy fruit evolution.</title>
        <authorList>
            <consortium name="Tomato Genome Consortium"/>
        </authorList>
    </citation>
    <scope>NUCLEOTIDE SEQUENCE [LARGE SCALE GENOMIC DNA]</scope>
    <source>
        <strain evidence="7">cv. Heinz 1706</strain>
    </source>
</reference>
<dbReference type="OMA" id="ANIIGWT"/>
<sequence>MEENKVPFLPSITPSSKASFDADEDDIRSINGVKSFVKEFHYESKKLWYLAGPAIFTSLCQYSLGAVTQIFAGHVGTIQLAAVSIQISVIAGFSEGILLGMGSALETLCGQAYGAKQKDMLGIYMQRSWIILNVTALVLMFLNIFATQILRFIGQQEKIAEWAGQFSLWMIPMVFAYAFEFPIMKFLQAQSKIMTMAVIAGVSCAMHALLTWIFMLKLGLGLAAGAVILNCSWWLMVTAKMVYILWGNSCGDAWSGFSWEAFKNLWGFVRLSLASGVMICLELWYFMSLILAAGYVEDAEIAVDATSICANIIGWTFMLCIGFNAAISVRVSNELGAGHPRRAKLSVLVVSITSLVIGALLTILLLLTRSQYPLLFTNNVKVQKMVYDLTPVLGLTLFINTLQPTLSGVAIGAGWQEHVAYVNIICYYVIGIPLGLFLTFFMKWGMPGMWYGMLLGTTIQTSVLIWITARTDWDKEASVAGERIKQLGGNKSLGVIDGYAIN</sequence>
<dbReference type="NCBIfam" id="TIGR00797">
    <property type="entry name" value="matE"/>
    <property type="match status" value="1"/>
</dbReference>
<dbReference type="OrthoDB" id="2126698at2759"/>
<dbReference type="InterPro" id="IPR045069">
    <property type="entry name" value="MATE_euk"/>
</dbReference>
<evidence type="ECO:0000256" key="3">
    <source>
        <dbReference type="ARBA" id="ARBA00022692"/>
    </source>
</evidence>
<keyword evidence="4 6" id="KW-1133">Transmembrane helix</keyword>
<evidence type="ECO:0000256" key="4">
    <source>
        <dbReference type="ARBA" id="ARBA00022989"/>
    </source>
</evidence>
<feature type="transmembrane region" description="Helical" evidence="6">
    <location>
        <begin position="193"/>
        <end position="214"/>
    </location>
</feature>
<dbReference type="CDD" id="cd13132">
    <property type="entry name" value="MATE_eukaryotic"/>
    <property type="match status" value="1"/>
</dbReference>
<evidence type="ECO:0000313" key="7">
    <source>
        <dbReference type="EnsemblPlants" id="Solyc12g019320.2.1"/>
    </source>
</evidence>
<dbReference type="InterPro" id="IPR002528">
    <property type="entry name" value="MATE_fam"/>
</dbReference>
<evidence type="ECO:0000256" key="1">
    <source>
        <dbReference type="ARBA" id="ARBA00004141"/>
    </source>
</evidence>
<keyword evidence="5 6" id="KW-0472">Membrane</keyword>
<dbReference type="GO" id="GO:0022857">
    <property type="term" value="F:transmembrane transporter activity"/>
    <property type="evidence" value="ECO:0000318"/>
    <property type="project" value="GO_Central"/>
</dbReference>
<comment type="similarity">
    <text evidence="2 6">Belongs to the multi antimicrobial extrusion (MATE) (TC 2.A.66.1) family.</text>
</comment>
<dbReference type="GO" id="GO:0042910">
    <property type="term" value="F:xenobiotic transmembrane transporter activity"/>
    <property type="evidence" value="ECO:0007669"/>
    <property type="project" value="InterPro"/>
</dbReference>
<evidence type="ECO:0000313" key="8">
    <source>
        <dbReference type="Proteomes" id="UP000004994"/>
    </source>
</evidence>
<dbReference type="AlphaFoldDB" id="A0A3Q7J6H4"/>
<name>A0A3Q7J6H4_SOLLC</name>
<reference evidence="7" key="2">
    <citation type="submission" date="2019-01" db="UniProtKB">
        <authorList>
            <consortium name="EnsemblPlants"/>
        </authorList>
    </citation>
    <scope>IDENTIFICATION</scope>
    <source>
        <strain evidence="7">cv. Heinz 1706</strain>
    </source>
</reference>
<dbReference type="RefSeq" id="XP_004251995.1">
    <property type="nucleotide sequence ID" value="XM_004251947.4"/>
</dbReference>
<feature type="transmembrane region" description="Helical" evidence="6">
    <location>
        <begin position="129"/>
        <end position="150"/>
    </location>
</feature>
<evidence type="ECO:0000256" key="6">
    <source>
        <dbReference type="RuleBase" id="RU004914"/>
    </source>
</evidence>
<dbReference type="Proteomes" id="UP000004994">
    <property type="component" value="Chromosome 12"/>
</dbReference>
<feature type="transmembrane region" description="Helical" evidence="6">
    <location>
        <begin position="78"/>
        <end position="108"/>
    </location>
</feature>
<feature type="transmembrane region" description="Helical" evidence="6">
    <location>
        <begin position="420"/>
        <end position="442"/>
    </location>
</feature>
<dbReference type="GO" id="GO:1990961">
    <property type="term" value="P:xenobiotic detoxification by transmembrane export across the plasma membrane"/>
    <property type="evidence" value="ECO:0007669"/>
    <property type="project" value="InterPro"/>
</dbReference>
<comment type="subcellular location">
    <subcellularLocation>
        <location evidence="1">Membrane</location>
        <topology evidence="1">Multi-pass membrane protein</topology>
    </subcellularLocation>
</comment>
<feature type="transmembrane region" description="Helical" evidence="6">
    <location>
        <begin position="392"/>
        <end position="413"/>
    </location>
</feature>
<accession>A0A3Q7J6H4</accession>
<dbReference type="EnsemblPlants" id="Solyc12g019320.2.1">
    <property type="protein sequence ID" value="Solyc12g019320.2.1"/>
    <property type="gene ID" value="Solyc12g019320.2"/>
</dbReference>
<dbReference type="GeneID" id="101266307"/>
<feature type="transmembrane region" description="Helical" evidence="6">
    <location>
        <begin position="267"/>
        <end position="292"/>
    </location>
</feature>
<proteinExistence type="inferred from homology"/>
<protein>
    <recommendedName>
        <fullName evidence="6">Protein DETOXIFICATION</fullName>
    </recommendedName>
    <alternativeName>
        <fullName evidence="6">Multidrug and toxic compound extrusion protein</fullName>
    </alternativeName>
</protein>
<organism evidence="7">
    <name type="scientific">Solanum lycopersicum</name>
    <name type="common">Tomato</name>
    <name type="synonym">Lycopersicon esculentum</name>
    <dbReference type="NCBI Taxonomy" id="4081"/>
    <lineage>
        <taxon>Eukaryota</taxon>
        <taxon>Viridiplantae</taxon>
        <taxon>Streptophyta</taxon>
        <taxon>Embryophyta</taxon>
        <taxon>Tracheophyta</taxon>
        <taxon>Spermatophyta</taxon>
        <taxon>Magnoliopsida</taxon>
        <taxon>eudicotyledons</taxon>
        <taxon>Gunneridae</taxon>
        <taxon>Pentapetalae</taxon>
        <taxon>asterids</taxon>
        <taxon>lamiids</taxon>
        <taxon>Solanales</taxon>
        <taxon>Solanaceae</taxon>
        <taxon>Solanoideae</taxon>
        <taxon>Solaneae</taxon>
        <taxon>Solanum</taxon>
        <taxon>Solanum subgen. Lycopersicon</taxon>
    </lineage>
</organism>
<feature type="transmembrane region" description="Helical" evidence="6">
    <location>
        <begin position="448"/>
        <end position="467"/>
    </location>
</feature>
<feature type="transmembrane region" description="Helical" evidence="6">
    <location>
        <begin position="220"/>
        <end position="246"/>
    </location>
</feature>
<keyword evidence="3 6" id="KW-0812">Transmembrane</keyword>
<evidence type="ECO:0000256" key="5">
    <source>
        <dbReference type="ARBA" id="ARBA00023136"/>
    </source>
</evidence>
<dbReference type="GO" id="GO:0005774">
    <property type="term" value="C:vacuolar membrane"/>
    <property type="evidence" value="ECO:0000318"/>
    <property type="project" value="GO_Central"/>
</dbReference>
<dbReference type="GO" id="GO:0015297">
    <property type="term" value="F:antiporter activity"/>
    <property type="evidence" value="ECO:0007669"/>
    <property type="project" value="InterPro"/>
</dbReference>
<dbReference type="PANTHER" id="PTHR11206">
    <property type="entry name" value="MULTIDRUG RESISTANCE PROTEIN"/>
    <property type="match status" value="1"/>
</dbReference>
<dbReference type="SMR" id="A0A3Q7J6H4"/>
<evidence type="ECO:0000256" key="2">
    <source>
        <dbReference type="ARBA" id="ARBA00010199"/>
    </source>
</evidence>
<dbReference type="KEGG" id="sly:101266307"/>
<feature type="transmembrane region" description="Helical" evidence="6">
    <location>
        <begin position="312"/>
        <end position="333"/>
    </location>
</feature>
<dbReference type="PaxDb" id="4081-Solyc12g019320.1.1"/>
<gene>
    <name evidence="7" type="primary">LOC101266307</name>
</gene>
<dbReference type="Pfam" id="PF01554">
    <property type="entry name" value="MatE"/>
    <property type="match status" value="2"/>
</dbReference>
<feature type="transmembrane region" description="Helical" evidence="6">
    <location>
        <begin position="345"/>
        <end position="367"/>
    </location>
</feature>